<dbReference type="InterPro" id="IPR003593">
    <property type="entry name" value="AAA+_ATPase"/>
</dbReference>
<evidence type="ECO:0000256" key="3">
    <source>
        <dbReference type="ARBA" id="ARBA00022741"/>
    </source>
</evidence>
<dbReference type="InterPro" id="IPR039421">
    <property type="entry name" value="Type_1_exporter"/>
</dbReference>
<keyword evidence="4 10" id="KW-0067">ATP-binding</keyword>
<keyword evidence="6 7" id="KW-0472">Membrane</keyword>
<dbReference type="GO" id="GO:0005886">
    <property type="term" value="C:plasma membrane"/>
    <property type="evidence" value="ECO:0007669"/>
    <property type="project" value="UniProtKB-SubCell"/>
</dbReference>
<dbReference type="Gene3D" id="1.20.1560.10">
    <property type="entry name" value="ABC transporter type 1, transmembrane domain"/>
    <property type="match status" value="1"/>
</dbReference>
<dbReference type="SUPFAM" id="SSF52540">
    <property type="entry name" value="P-loop containing nucleoside triphosphate hydrolases"/>
    <property type="match status" value="1"/>
</dbReference>
<dbReference type="PANTHER" id="PTHR43394">
    <property type="entry name" value="ATP-DEPENDENT PERMEASE MDL1, MITOCHONDRIAL"/>
    <property type="match status" value="1"/>
</dbReference>
<dbReference type="EMBL" id="MG205643">
    <property type="protein sequence ID" value="AUO31846.1"/>
    <property type="molecule type" value="Genomic_DNA"/>
</dbReference>
<evidence type="ECO:0000259" key="8">
    <source>
        <dbReference type="PROSITE" id="PS50893"/>
    </source>
</evidence>
<feature type="domain" description="ABC transmembrane type-1" evidence="9">
    <location>
        <begin position="36"/>
        <end position="318"/>
    </location>
</feature>
<keyword evidence="5 7" id="KW-1133">Transmembrane helix</keyword>
<dbReference type="Pfam" id="PF00005">
    <property type="entry name" value="ABC_tran"/>
    <property type="match status" value="1"/>
</dbReference>
<evidence type="ECO:0000256" key="4">
    <source>
        <dbReference type="ARBA" id="ARBA00022840"/>
    </source>
</evidence>
<feature type="transmembrane region" description="Helical" evidence="7">
    <location>
        <begin position="255"/>
        <end position="279"/>
    </location>
</feature>
<dbReference type="InterPro" id="IPR027417">
    <property type="entry name" value="P-loop_NTPase"/>
</dbReference>
<dbReference type="PROSITE" id="PS50893">
    <property type="entry name" value="ABC_TRANSPORTER_2"/>
    <property type="match status" value="1"/>
</dbReference>
<evidence type="ECO:0000256" key="1">
    <source>
        <dbReference type="ARBA" id="ARBA00004651"/>
    </source>
</evidence>
<feature type="transmembrane region" description="Helical" evidence="7">
    <location>
        <begin position="70"/>
        <end position="90"/>
    </location>
</feature>
<dbReference type="AlphaFoldDB" id="A0A2I6SWE4"/>
<evidence type="ECO:0000313" key="10">
    <source>
        <dbReference type="EMBL" id="AUO31846.1"/>
    </source>
</evidence>
<dbReference type="InterPro" id="IPR036640">
    <property type="entry name" value="ABC1_TM_sf"/>
</dbReference>
<evidence type="ECO:0000256" key="5">
    <source>
        <dbReference type="ARBA" id="ARBA00022989"/>
    </source>
</evidence>
<evidence type="ECO:0000256" key="7">
    <source>
        <dbReference type="SAM" id="Phobius"/>
    </source>
</evidence>
<dbReference type="CDD" id="cd03228">
    <property type="entry name" value="ABCC_MRP_Like"/>
    <property type="match status" value="1"/>
</dbReference>
<keyword evidence="3" id="KW-0547">Nucleotide-binding</keyword>
<evidence type="ECO:0000256" key="6">
    <source>
        <dbReference type="ARBA" id="ARBA00023136"/>
    </source>
</evidence>
<dbReference type="RefSeq" id="WP_172692224.1">
    <property type="nucleotide sequence ID" value="NZ_MG205643.1"/>
</dbReference>
<dbReference type="PANTHER" id="PTHR43394:SF1">
    <property type="entry name" value="ATP-BINDING CASSETTE SUB-FAMILY B MEMBER 10, MITOCHONDRIAL"/>
    <property type="match status" value="1"/>
</dbReference>
<dbReference type="PROSITE" id="PS50929">
    <property type="entry name" value="ABC_TM1F"/>
    <property type="match status" value="1"/>
</dbReference>
<accession>A0A2I6SWE4</accession>
<organism evidence="10">
    <name type="scientific">Paraclostridium sordellii</name>
    <name type="common">Clostridium sordellii</name>
    <dbReference type="NCBI Taxonomy" id="1505"/>
    <lineage>
        <taxon>Bacteria</taxon>
        <taxon>Bacillati</taxon>
        <taxon>Bacillota</taxon>
        <taxon>Clostridia</taxon>
        <taxon>Peptostreptococcales</taxon>
        <taxon>Peptostreptococcaceae</taxon>
        <taxon>Paraclostridium</taxon>
    </lineage>
</organism>
<dbReference type="InterPro" id="IPR003439">
    <property type="entry name" value="ABC_transporter-like_ATP-bd"/>
</dbReference>
<dbReference type="InterPro" id="IPR011527">
    <property type="entry name" value="ABC1_TM_dom"/>
</dbReference>
<comment type="subcellular location">
    <subcellularLocation>
        <location evidence="1">Cell membrane</location>
        <topology evidence="1">Multi-pass membrane protein</topology>
    </subcellularLocation>
</comment>
<proteinExistence type="predicted"/>
<dbReference type="GO" id="GO:0015421">
    <property type="term" value="F:ABC-type oligopeptide transporter activity"/>
    <property type="evidence" value="ECO:0007669"/>
    <property type="project" value="TreeGrafter"/>
</dbReference>
<feature type="transmembrane region" description="Helical" evidence="7">
    <location>
        <begin position="31"/>
        <end position="50"/>
    </location>
</feature>
<feature type="transmembrane region" description="Helical" evidence="7">
    <location>
        <begin position="143"/>
        <end position="165"/>
    </location>
</feature>
<evidence type="ECO:0000259" key="9">
    <source>
        <dbReference type="PROSITE" id="PS50929"/>
    </source>
</evidence>
<dbReference type="SUPFAM" id="SSF90123">
    <property type="entry name" value="ABC transporter transmembrane region"/>
    <property type="match status" value="1"/>
</dbReference>
<protein>
    <submittedName>
        <fullName evidence="10">ABC transporter ATP-binding protein</fullName>
    </submittedName>
</protein>
<sequence length="607" mass="70032">MKTSTFNNIREIIVYTPKVFKILYSINKKQFIYMSILYLILGLVPSISILSTQWLINSIQISSGKTIEFVIMPLVIYLIVNFLSTLISGYSNYLQSNFRMNLAYNLQIKVLNKTKELEMKDFENPDIYDKLERIDESSSERLFNSYTSIFSLIKQLITISTSAMILASWEMWIIVPIILISIISSIYMSVIGEKQYKVNIERSSDNRKLWYYKYLLTTDSAYKEIKLYNLQDYFLGLYRKIYINFLKQDKKLLKLSYIGTLIFSAIDQVIGGIICFLIIKAAFYGQILIGNTISYIRCISTLQSSIQGFLSIIVSIYQEGLYIRHIFDFLDLSRCKSSDNNKEYIDNVETIEFKDVSFKYPSRKSYSIENISFKVVKGDKVAIVGLNGSGKTTIVKLLCGFYDEYEGSILINNIEMRNIDKEALRESIAAIFQDFIKYELPLKENISLGNLKYLNNEVLVNSVLEKIGGDYFRNSLPNSIDTQLGVWFEEGVQLSGGQWQKISLMRAFYRDAGCYILDEPNSALDPISESEVFENICEITNDKIGFLITHRMVNINKFASKIIVLKNGKIIECGSHIELMNNKDHYYSLYTKQFANKSNEEWGIELA</sequence>
<feature type="transmembrane region" description="Helical" evidence="7">
    <location>
        <begin position="171"/>
        <end position="192"/>
    </location>
</feature>
<keyword evidence="10" id="KW-0614">Plasmid</keyword>
<keyword evidence="2 7" id="KW-0812">Transmembrane</keyword>
<evidence type="ECO:0000256" key="2">
    <source>
        <dbReference type="ARBA" id="ARBA00022692"/>
    </source>
</evidence>
<dbReference type="SMART" id="SM00382">
    <property type="entry name" value="AAA"/>
    <property type="match status" value="1"/>
</dbReference>
<geneLocation type="plasmid" evidence="10">
    <name>pCS1-5</name>
</geneLocation>
<feature type="domain" description="ABC transporter" evidence="8">
    <location>
        <begin position="351"/>
        <end position="592"/>
    </location>
</feature>
<reference evidence="10" key="1">
    <citation type="submission" date="2017-10" db="EMBL/GenBank/DDBJ databases">
        <title>Conjugative transfer of the toxin plasmid of Clostridium sordellii.</title>
        <authorList>
            <person name="Vidor C.J."/>
            <person name="Awad M."/>
            <person name="Lyras D."/>
        </authorList>
    </citation>
    <scope>NUCLEOTIDE SEQUENCE</scope>
    <source>
        <strain evidence="10">S0804018</strain>
        <plasmid evidence="10">pCS1-5</plasmid>
    </source>
</reference>
<dbReference type="Gene3D" id="3.40.50.300">
    <property type="entry name" value="P-loop containing nucleotide triphosphate hydrolases"/>
    <property type="match status" value="1"/>
</dbReference>
<dbReference type="GO" id="GO:0005524">
    <property type="term" value="F:ATP binding"/>
    <property type="evidence" value="ECO:0007669"/>
    <property type="project" value="UniProtKB-KW"/>
</dbReference>
<name>A0A2I6SWE4_PARSO</name>
<dbReference type="GO" id="GO:0016887">
    <property type="term" value="F:ATP hydrolysis activity"/>
    <property type="evidence" value="ECO:0007669"/>
    <property type="project" value="InterPro"/>
</dbReference>